<dbReference type="RefSeq" id="WP_378282852.1">
    <property type="nucleotide sequence ID" value="NZ_JBHSON010000020.1"/>
</dbReference>
<feature type="domain" description="HTH iclR-type" evidence="5">
    <location>
        <begin position="41"/>
        <end position="101"/>
    </location>
</feature>
<dbReference type="InterPro" id="IPR036390">
    <property type="entry name" value="WH_DNA-bd_sf"/>
</dbReference>
<dbReference type="PROSITE" id="PS51078">
    <property type="entry name" value="ICLR_ED"/>
    <property type="match status" value="1"/>
</dbReference>
<dbReference type="InterPro" id="IPR005471">
    <property type="entry name" value="Tscrpt_reg_IclR_N"/>
</dbReference>
<evidence type="ECO:0000313" key="8">
    <source>
        <dbReference type="Proteomes" id="UP001596074"/>
    </source>
</evidence>
<evidence type="ECO:0000259" key="6">
    <source>
        <dbReference type="PROSITE" id="PS51078"/>
    </source>
</evidence>
<feature type="domain" description="IclR-ED" evidence="6">
    <location>
        <begin position="102"/>
        <end position="285"/>
    </location>
</feature>
<dbReference type="InterPro" id="IPR050707">
    <property type="entry name" value="HTH_MetabolicPath_Reg"/>
</dbReference>
<evidence type="ECO:0000313" key="7">
    <source>
        <dbReference type="EMBL" id="MFC5747236.1"/>
    </source>
</evidence>
<comment type="caution">
    <text evidence="7">The sequence shown here is derived from an EMBL/GenBank/DDBJ whole genome shotgun (WGS) entry which is preliminary data.</text>
</comment>
<feature type="region of interest" description="Disordered" evidence="4">
    <location>
        <begin position="1"/>
        <end position="34"/>
    </location>
</feature>
<dbReference type="InterPro" id="IPR012794">
    <property type="entry name" value="PcaR_PcaU"/>
</dbReference>
<keyword evidence="8" id="KW-1185">Reference proteome</keyword>
<dbReference type="PANTHER" id="PTHR30136:SF34">
    <property type="entry name" value="TRANSCRIPTIONAL REGULATOR"/>
    <property type="match status" value="1"/>
</dbReference>
<evidence type="ECO:0000256" key="4">
    <source>
        <dbReference type="SAM" id="MobiDB-lite"/>
    </source>
</evidence>
<accession>A0ABW0ZWE4</accession>
<dbReference type="Gene3D" id="1.10.10.10">
    <property type="entry name" value="Winged helix-like DNA-binding domain superfamily/Winged helix DNA-binding domain"/>
    <property type="match status" value="1"/>
</dbReference>
<keyword evidence="1" id="KW-0805">Transcription regulation</keyword>
<evidence type="ECO:0000256" key="1">
    <source>
        <dbReference type="ARBA" id="ARBA00023015"/>
    </source>
</evidence>
<evidence type="ECO:0000256" key="2">
    <source>
        <dbReference type="ARBA" id="ARBA00023125"/>
    </source>
</evidence>
<dbReference type="InterPro" id="IPR036388">
    <property type="entry name" value="WH-like_DNA-bd_sf"/>
</dbReference>
<dbReference type="Pfam" id="PF09339">
    <property type="entry name" value="HTH_IclR"/>
    <property type="match status" value="1"/>
</dbReference>
<dbReference type="Gene3D" id="3.30.450.40">
    <property type="match status" value="1"/>
</dbReference>
<dbReference type="InterPro" id="IPR014757">
    <property type="entry name" value="Tscrpt_reg_IclR_C"/>
</dbReference>
<keyword evidence="2" id="KW-0238">DNA-binding</keyword>
<dbReference type="Pfam" id="PF01614">
    <property type="entry name" value="IclR_C"/>
    <property type="match status" value="1"/>
</dbReference>
<dbReference type="SUPFAM" id="SSF55781">
    <property type="entry name" value="GAF domain-like"/>
    <property type="match status" value="1"/>
</dbReference>
<gene>
    <name evidence="7" type="ORF">ACFPZN_16530</name>
</gene>
<dbReference type="PANTHER" id="PTHR30136">
    <property type="entry name" value="HELIX-TURN-HELIX TRANSCRIPTIONAL REGULATOR, ICLR FAMILY"/>
    <property type="match status" value="1"/>
</dbReference>
<organism evidence="7 8">
    <name type="scientific">Actinomadura rugatobispora</name>
    <dbReference type="NCBI Taxonomy" id="1994"/>
    <lineage>
        <taxon>Bacteria</taxon>
        <taxon>Bacillati</taxon>
        <taxon>Actinomycetota</taxon>
        <taxon>Actinomycetes</taxon>
        <taxon>Streptosporangiales</taxon>
        <taxon>Thermomonosporaceae</taxon>
        <taxon>Actinomadura</taxon>
    </lineage>
</organism>
<feature type="compositionally biased region" description="Low complexity" evidence="4">
    <location>
        <begin position="13"/>
        <end position="34"/>
    </location>
</feature>
<evidence type="ECO:0000256" key="3">
    <source>
        <dbReference type="ARBA" id="ARBA00023163"/>
    </source>
</evidence>
<reference evidence="8" key="1">
    <citation type="journal article" date="2019" name="Int. J. Syst. Evol. Microbiol.">
        <title>The Global Catalogue of Microorganisms (GCM) 10K type strain sequencing project: providing services to taxonomists for standard genome sequencing and annotation.</title>
        <authorList>
            <consortium name="The Broad Institute Genomics Platform"/>
            <consortium name="The Broad Institute Genome Sequencing Center for Infectious Disease"/>
            <person name="Wu L."/>
            <person name="Ma J."/>
        </authorList>
    </citation>
    <scope>NUCLEOTIDE SEQUENCE [LARGE SCALE GENOMIC DNA]</scope>
    <source>
        <strain evidence="8">KCTC 42087</strain>
    </source>
</reference>
<dbReference type="SMART" id="SM00346">
    <property type="entry name" value="HTH_ICLR"/>
    <property type="match status" value="1"/>
</dbReference>
<dbReference type="SUPFAM" id="SSF46785">
    <property type="entry name" value="Winged helix' DNA-binding domain"/>
    <property type="match status" value="1"/>
</dbReference>
<protein>
    <submittedName>
        <fullName evidence="7">IclR family transcriptional regulator C-terminal domain-containing protein</fullName>
    </submittedName>
</protein>
<dbReference type="InterPro" id="IPR029016">
    <property type="entry name" value="GAF-like_dom_sf"/>
</dbReference>
<evidence type="ECO:0000259" key="5">
    <source>
        <dbReference type="PROSITE" id="PS51077"/>
    </source>
</evidence>
<dbReference type="Proteomes" id="UP001596074">
    <property type="component" value="Unassembled WGS sequence"/>
</dbReference>
<sequence>MDDEATAGDKAAVRPAAASRRAPKAAKATTAARPAKAPEALESLERQLAVLAVFDAAHPSLTLSEVAALTNTTRPTARRILLTLKSLGYVRADGRQFSLTPKVLNFGWSFFASLNLEEAVQPVLNDLRTAIDESCSVGLLDGRDIVYIARAFTRRITTIRGRIGSRLPAHATAMGHALLAHLDDGELDAWLAEEPLQEYTERTLTDPAHLRRELMETRRQGWALVDGELETGLRAIAAPIAGADGRVVAAVSVSTISARTMISDLRKHVPALLETAEALSPVFRLNDD</sequence>
<keyword evidence="3" id="KW-0804">Transcription</keyword>
<dbReference type="NCBIfam" id="TIGR02431">
    <property type="entry name" value="pcaR_pcaU"/>
    <property type="match status" value="1"/>
</dbReference>
<dbReference type="EMBL" id="JBHSON010000020">
    <property type="protein sequence ID" value="MFC5747236.1"/>
    <property type="molecule type" value="Genomic_DNA"/>
</dbReference>
<proteinExistence type="predicted"/>
<dbReference type="PROSITE" id="PS51077">
    <property type="entry name" value="HTH_ICLR"/>
    <property type="match status" value="1"/>
</dbReference>
<name>A0ABW0ZWE4_9ACTN</name>